<evidence type="ECO:0000313" key="2">
    <source>
        <dbReference type="Proteomes" id="UP000183015"/>
    </source>
</evidence>
<dbReference type="OrthoDB" id="4540855at2"/>
<dbReference type="STRING" id="235985.SAMN05414137_10321"/>
<protein>
    <recommendedName>
        <fullName evidence="3">Nucleotidyltransferase domain-containing protein</fullName>
    </recommendedName>
</protein>
<keyword evidence="2" id="KW-1185">Reference proteome</keyword>
<organism evidence="1 2">
    <name type="scientific">Streptacidiphilus jiangxiensis</name>
    <dbReference type="NCBI Taxonomy" id="235985"/>
    <lineage>
        <taxon>Bacteria</taxon>
        <taxon>Bacillati</taxon>
        <taxon>Actinomycetota</taxon>
        <taxon>Actinomycetes</taxon>
        <taxon>Kitasatosporales</taxon>
        <taxon>Streptomycetaceae</taxon>
        <taxon>Streptacidiphilus</taxon>
    </lineage>
</organism>
<dbReference type="InterPro" id="IPR043519">
    <property type="entry name" value="NT_sf"/>
</dbReference>
<reference evidence="2" key="1">
    <citation type="submission" date="2016-10" db="EMBL/GenBank/DDBJ databases">
        <authorList>
            <person name="Varghese N."/>
        </authorList>
    </citation>
    <scope>NUCLEOTIDE SEQUENCE [LARGE SCALE GENOMIC DNA]</scope>
    <source>
        <strain evidence="2">DSM 45096 / BCRC 16803 / CGMCC 4.1857 / CIP 109030 / JCM 12277 / KCTC 19219 / NBRC 100920 / 33214</strain>
    </source>
</reference>
<evidence type="ECO:0000313" key="1">
    <source>
        <dbReference type="EMBL" id="SEK66183.1"/>
    </source>
</evidence>
<accession>A0A1H7IUK0</accession>
<dbReference type="CDD" id="cd05403">
    <property type="entry name" value="NT_KNTase_like"/>
    <property type="match status" value="1"/>
</dbReference>
<dbReference type="eggNOG" id="ENOG50347YH">
    <property type="taxonomic scope" value="Bacteria"/>
</dbReference>
<dbReference type="SUPFAM" id="SSF81301">
    <property type="entry name" value="Nucleotidyltransferase"/>
    <property type="match status" value="1"/>
</dbReference>
<dbReference type="EMBL" id="FOAZ01000003">
    <property type="protein sequence ID" value="SEK66183.1"/>
    <property type="molecule type" value="Genomic_DNA"/>
</dbReference>
<name>A0A1H7IUK0_STRJI</name>
<evidence type="ECO:0008006" key="3">
    <source>
        <dbReference type="Google" id="ProtNLM"/>
    </source>
</evidence>
<dbReference type="Proteomes" id="UP000183015">
    <property type="component" value="Unassembled WGS sequence"/>
</dbReference>
<proteinExistence type="predicted"/>
<dbReference type="RefSeq" id="WP_042447650.1">
    <property type="nucleotide sequence ID" value="NZ_BBPN01000013.1"/>
</dbReference>
<dbReference type="AlphaFoldDB" id="A0A1H7IUK0"/>
<gene>
    <name evidence="1" type="ORF">SAMN05414137_10321</name>
</gene>
<sequence length="222" mass="23542">MSAALDAAARLAVFPGGYALAYGSHATGTDRATSDLDLLYTGAAQLDGRQLDQLIGAVKELHSRHGLDLDEEVPYQAKLYATLGQAKQAAEGAGFTTVHGAPLTIRESWYLEGESFRLRLIFNALTSPHVFLAGNAAAYRRHTALADRTAARLATAIHGETAITIAEAASALLRAPDGRSGKDYLGYLHPAHLHSVLARGFADLTARGLYSGTEAGSFQPIR</sequence>
<dbReference type="Gene3D" id="3.30.460.10">
    <property type="entry name" value="Beta Polymerase, domain 2"/>
    <property type="match status" value="1"/>
</dbReference>